<accession>A0A0F8W0C9</accession>
<sequence length="191" mass="22528">GIGKPQIIFTEYGWDQLTDEISTEYLRELAEPEQYPPDPPFDHYRGWRSLERVWIEWGDSFSMINQLQWANDNLYTEPEIVGHCLFAVSESPDWNEDFDYSIADDLIDYMTTRYAFERGDTVPIPPIELPDTDDELFSEIFDKMLKTERRLDLIMDSLDSFSVLFNKETHDIVGDVMQIRLDIAKRNKENN</sequence>
<name>A0A0F8W0C9_9ZZZZ</name>
<reference evidence="1" key="1">
    <citation type="journal article" date="2015" name="Nature">
        <title>Complex archaea that bridge the gap between prokaryotes and eukaryotes.</title>
        <authorList>
            <person name="Spang A."/>
            <person name="Saw J.H."/>
            <person name="Jorgensen S.L."/>
            <person name="Zaremba-Niedzwiedzka K."/>
            <person name="Martijn J."/>
            <person name="Lind A.E."/>
            <person name="van Eijk R."/>
            <person name="Schleper C."/>
            <person name="Guy L."/>
            <person name="Ettema T.J."/>
        </authorList>
    </citation>
    <scope>NUCLEOTIDE SEQUENCE</scope>
</reference>
<dbReference type="AlphaFoldDB" id="A0A0F8W0C9"/>
<comment type="caution">
    <text evidence="1">The sequence shown here is derived from an EMBL/GenBank/DDBJ whole genome shotgun (WGS) entry which is preliminary data.</text>
</comment>
<protein>
    <submittedName>
        <fullName evidence="1">Uncharacterized protein</fullName>
    </submittedName>
</protein>
<gene>
    <name evidence="1" type="ORF">LCGC14_3128810</name>
</gene>
<dbReference type="EMBL" id="LAZR01068213">
    <property type="protein sequence ID" value="KKK50058.1"/>
    <property type="molecule type" value="Genomic_DNA"/>
</dbReference>
<proteinExistence type="predicted"/>
<feature type="non-terminal residue" evidence="1">
    <location>
        <position position="1"/>
    </location>
</feature>
<organism evidence="1">
    <name type="scientific">marine sediment metagenome</name>
    <dbReference type="NCBI Taxonomy" id="412755"/>
    <lineage>
        <taxon>unclassified sequences</taxon>
        <taxon>metagenomes</taxon>
        <taxon>ecological metagenomes</taxon>
    </lineage>
</organism>
<evidence type="ECO:0000313" key="1">
    <source>
        <dbReference type="EMBL" id="KKK50058.1"/>
    </source>
</evidence>